<dbReference type="OrthoDB" id="8256264at2"/>
<accession>A0A3D9F766</accession>
<evidence type="ECO:0000313" key="2">
    <source>
        <dbReference type="Proteomes" id="UP000256310"/>
    </source>
</evidence>
<dbReference type="EMBL" id="QRDP01000007">
    <property type="protein sequence ID" value="RED12334.1"/>
    <property type="molecule type" value="Genomic_DNA"/>
</dbReference>
<organism evidence="1 2">
    <name type="scientific">Parasphingopyxis lamellibrachiae</name>
    <dbReference type="NCBI Taxonomy" id="680125"/>
    <lineage>
        <taxon>Bacteria</taxon>
        <taxon>Pseudomonadati</taxon>
        <taxon>Pseudomonadota</taxon>
        <taxon>Alphaproteobacteria</taxon>
        <taxon>Sphingomonadales</taxon>
        <taxon>Sphingomonadaceae</taxon>
        <taxon>Parasphingopyxis</taxon>
    </lineage>
</organism>
<dbReference type="InterPro" id="IPR045384">
    <property type="entry name" value="DUF6527"/>
</dbReference>
<protein>
    <submittedName>
        <fullName evidence="1">Uncharacterized protein</fullName>
    </submittedName>
</protein>
<name>A0A3D9F766_9SPHN</name>
<dbReference type="AlphaFoldDB" id="A0A3D9F766"/>
<proteinExistence type="predicted"/>
<comment type="caution">
    <text evidence="1">The sequence shown here is derived from an EMBL/GenBank/DDBJ whole genome shotgun (WGS) entry which is preliminary data.</text>
</comment>
<dbReference type="RefSeq" id="WP_116237424.1">
    <property type="nucleotide sequence ID" value="NZ_QRDP01000007.1"/>
</dbReference>
<sequence>MNLHRWWRNSKERWRPWRRLRVADGDTLPARLPSRDLVVARDDGEDWSVGMRCPCGCGDTIELMLVAEAEPRWSLTFDRRGRPNLSPSVWRRAGCRSHFWVRGGRVDWCG</sequence>
<gene>
    <name evidence="1" type="ORF">DFR46_2930</name>
</gene>
<reference evidence="1 2" key="1">
    <citation type="submission" date="2018-07" db="EMBL/GenBank/DDBJ databases">
        <title>Genomic Encyclopedia of Type Strains, Phase IV (KMG-IV): sequencing the most valuable type-strain genomes for metagenomic binning, comparative biology and taxonomic classification.</title>
        <authorList>
            <person name="Goeker M."/>
        </authorList>
    </citation>
    <scope>NUCLEOTIDE SEQUENCE [LARGE SCALE GENOMIC DNA]</scope>
    <source>
        <strain evidence="1 2">DSM 26725</strain>
    </source>
</reference>
<dbReference type="Pfam" id="PF20137">
    <property type="entry name" value="BubE"/>
    <property type="match status" value="1"/>
</dbReference>
<keyword evidence="2" id="KW-1185">Reference proteome</keyword>
<dbReference type="Proteomes" id="UP000256310">
    <property type="component" value="Unassembled WGS sequence"/>
</dbReference>
<evidence type="ECO:0000313" key="1">
    <source>
        <dbReference type="EMBL" id="RED12334.1"/>
    </source>
</evidence>